<sequence>MVTKKKPEIYDITGIISLLEHHFNKPKIGVLVACILAMGGNDFLPNFHSISHDKLLSTVMKDGEIRENLVTTFTAELENGEKKVIYTLDKLLYTKLYATLYCPPKVDSTALTFAEIRQLSIKLPGKEFKHPQTWLPPTSALDNLADLTARRTTTDKTSLQIATMTDEKRVTGQNFKVKFWAGNQEDVVTTMERFTTYSLSSMVVELWQGVVQFNATLDTSIKDQVIGELVVNKSLAHSHTLSLDDFSFSDNNVSINLKFSKTDQLGKGSLIIIPSINSHVCPVHLLKKYFIARPKTIGPAFIHFGGNYVTRYQFNAVLKKALNVANITSDNFQSHSFRIGAASQSSKMGFSDDEIQDFGRWESKAFKRYIRIPTLKLARVTACKEAEQFKCQLKNVQHVNTLKQEVMKTKYETQISQSKLQGEQKLETIIKLDNEVLKLAANLTEQESKIQVLETQHKALNKQLENKEQEILSLKIHNCRDESGGDFTSVQSKITQPIPSVTIIGTSNTKGIDPQGMSSRYSLNKVVAYTLSETESKVRSLTNVPKVLVFHSLTNDIKTCHPDECIFKMETIINVSLELFPDTKIVLSLPTPRADNPTFNNRGLLISALLKEKFNDNKMIAFCDNSNLSYKNEPLQKFLDTRDGVHLNESGIRVFASNLRDCIDNILDLLTGVKNFVTAN</sequence>
<proteinExistence type="predicted"/>
<keyword evidence="1" id="KW-0233">DNA recombination</keyword>
<dbReference type="PANTHER" id="PTHR34605">
    <property type="entry name" value="PHAGE_INTEGRASE DOMAIN-CONTAINING PROTEIN"/>
    <property type="match status" value="1"/>
</dbReference>
<feature type="coiled-coil region" evidence="2">
    <location>
        <begin position="429"/>
        <end position="477"/>
    </location>
</feature>
<dbReference type="EMBL" id="CAJPWZ010001350">
    <property type="protein sequence ID" value="CAG2213403.1"/>
    <property type="molecule type" value="Genomic_DNA"/>
</dbReference>
<dbReference type="AlphaFoldDB" id="A0A8S3S323"/>
<evidence type="ECO:0000313" key="3">
    <source>
        <dbReference type="EMBL" id="CAG2213403.1"/>
    </source>
</evidence>
<dbReference type="SUPFAM" id="SSF56349">
    <property type="entry name" value="DNA breaking-rejoining enzymes"/>
    <property type="match status" value="1"/>
</dbReference>
<dbReference type="Gene3D" id="3.40.50.1110">
    <property type="entry name" value="SGNH hydrolase"/>
    <property type="match status" value="1"/>
</dbReference>
<dbReference type="Gene3D" id="1.10.443.10">
    <property type="entry name" value="Intergrase catalytic core"/>
    <property type="match status" value="1"/>
</dbReference>
<evidence type="ECO:0000256" key="1">
    <source>
        <dbReference type="ARBA" id="ARBA00023172"/>
    </source>
</evidence>
<accession>A0A8S3S323</accession>
<protein>
    <recommendedName>
        <fullName evidence="5">SGNH hydrolase-type esterase domain-containing protein</fullName>
    </recommendedName>
</protein>
<evidence type="ECO:0000256" key="2">
    <source>
        <dbReference type="SAM" id="Coils"/>
    </source>
</evidence>
<dbReference type="PANTHER" id="PTHR34605:SF3">
    <property type="entry name" value="P CELL-TYPE AGGLUTINATION PROTEIN MAP4-LIKE-RELATED"/>
    <property type="match status" value="1"/>
</dbReference>
<dbReference type="InterPro" id="IPR013762">
    <property type="entry name" value="Integrase-like_cat_sf"/>
</dbReference>
<dbReference type="GO" id="GO:0006310">
    <property type="term" value="P:DNA recombination"/>
    <property type="evidence" value="ECO:0007669"/>
    <property type="project" value="UniProtKB-KW"/>
</dbReference>
<keyword evidence="2" id="KW-0175">Coiled coil</keyword>
<dbReference type="GO" id="GO:0015074">
    <property type="term" value="P:DNA integration"/>
    <property type="evidence" value="ECO:0007669"/>
    <property type="project" value="InterPro"/>
</dbReference>
<dbReference type="SUPFAM" id="SSF52266">
    <property type="entry name" value="SGNH hydrolase"/>
    <property type="match status" value="1"/>
</dbReference>
<dbReference type="Proteomes" id="UP000683360">
    <property type="component" value="Unassembled WGS sequence"/>
</dbReference>
<dbReference type="InterPro" id="IPR011010">
    <property type="entry name" value="DNA_brk_join_enz"/>
</dbReference>
<name>A0A8S3S323_MYTED</name>
<dbReference type="GO" id="GO:0003677">
    <property type="term" value="F:DNA binding"/>
    <property type="evidence" value="ECO:0007669"/>
    <property type="project" value="InterPro"/>
</dbReference>
<evidence type="ECO:0000313" key="4">
    <source>
        <dbReference type="Proteomes" id="UP000683360"/>
    </source>
</evidence>
<gene>
    <name evidence="3" type="ORF">MEDL_27316</name>
</gene>
<reference evidence="3" key="1">
    <citation type="submission" date="2021-03" db="EMBL/GenBank/DDBJ databases">
        <authorList>
            <person name="Bekaert M."/>
        </authorList>
    </citation>
    <scope>NUCLEOTIDE SEQUENCE</scope>
</reference>
<dbReference type="InterPro" id="IPR036514">
    <property type="entry name" value="SGNH_hydro_sf"/>
</dbReference>
<comment type="caution">
    <text evidence="3">The sequence shown here is derived from an EMBL/GenBank/DDBJ whole genome shotgun (WGS) entry which is preliminary data.</text>
</comment>
<dbReference type="InterPro" id="IPR052925">
    <property type="entry name" value="Phage_Integrase-like_Recomb"/>
</dbReference>
<dbReference type="OrthoDB" id="5982747at2759"/>
<evidence type="ECO:0008006" key="5">
    <source>
        <dbReference type="Google" id="ProtNLM"/>
    </source>
</evidence>
<organism evidence="3 4">
    <name type="scientific">Mytilus edulis</name>
    <name type="common">Blue mussel</name>
    <dbReference type="NCBI Taxonomy" id="6550"/>
    <lineage>
        <taxon>Eukaryota</taxon>
        <taxon>Metazoa</taxon>
        <taxon>Spiralia</taxon>
        <taxon>Lophotrochozoa</taxon>
        <taxon>Mollusca</taxon>
        <taxon>Bivalvia</taxon>
        <taxon>Autobranchia</taxon>
        <taxon>Pteriomorphia</taxon>
        <taxon>Mytilida</taxon>
        <taxon>Mytiloidea</taxon>
        <taxon>Mytilidae</taxon>
        <taxon>Mytilinae</taxon>
        <taxon>Mytilus</taxon>
    </lineage>
</organism>
<keyword evidence="4" id="KW-1185">Reference proteome</keyword>